<evidence type="ECO:0000256" key="10">
    <source>
        <dbReference type="ARBA" id="ARBA00023310"/>
    </source>
</evidence>
<dbReference type="NCBIfam" id="TIGR01216">
    <property type="entry name" value="ATP_synt_epsi"/>
    <property type="match status" value="1"/>
</dbReference>
<protein>
    <recommendedName>
        <fullName evidence="11">ATP synthase epsilon chain</fullName>
    </recommendedName>
    <alternativeName>
        <fullName evidence="11">ATP synthase F1 sector epsilon subunit</fullName>
    </alternativeName>
    <alternativeName>
        <fullName evidence="11">F-ATPase epsilon subunit</fullName>
    </alternativeName>
</protein>
<feature type="domain" description="ATP synthase F1 complex delta/epsilon subunit N-terminal" evidence="14">
    <location>
        <begin position="4"/>
        <end position="82"/>
    </location>
</feature>
<keyword evidence="6 11" id="KW-0375">Hydrogen ion transport</keyword>
<keyword evidence="7 11" id="KW-0406">Ion transport</keyword>
<dbReference type="PANTHER" id="PTHR13822">
    <property type="entry name" value="ATP SYNTHASE DELTA/EPSILON CHAIN"/>
    <property type="match status" value="1"/>
</dbReference>
<evidence type="ECO:0000313" key="16">
    <source>
        <dbReference type="EMBL" id="RHA68599.1"/>
    </source>
</evidence>
<dbReference type="GO" id="GO:0005886">
    <property type="term" value="C:plasma membrane"/>
    <property type="evidence" value="ECO:0007669"/>
    <property type="project" value="UniProtKB-SubCell"/>
</dbReference>
<dbReference type="Pfam" id="PF00401">
    <property type="entry name" value="ATP-synt_DE"/>
    <property type="match status" value="1"/>
</dbReference>
<dbReference type="PANTHER" id="PTHR13822:SF10">
    <property type="entry name" value="ATP SYNTHASE EPSILON CHAIN, CHLOROPLASTIC"/>
    <property type="match status" value="1"/>
</dbReference>
<keyword evidence="16" id="KW-0378">Hydrolase</keyword>
<evidence type="ECO:0000256" key="2">
    <source>
        <dbReference type="ARBA" id="ARBA00004202"/>
    </source>
</evidence>
<evidence type="ECO:0000256" key="9">
    <source>
        <dbReference type="ARBA" id="ARBA00023196"/>
    </source>
</evidence>
<dbReference type="InterPro" id="IPR036794">
    <property type="entry name" value="ATP_F1_dsu/esu_C_sf"/>
</dbReference>
<evidence type="ECO:0000313" key="17">
    <source>
        <dbReference type="EMBL" id="RHN05546.1"/>
    </source>
</evidence>
<evidence type="ECO:0000256" key="7">
    <source>
        <dbReference type="ARBA" id="ARBA00023065"/>
    </source>
</evidence>
<dbReference type="InterPro" id="IPR020547">
    <property type="entry name" value="ATP_synth_F1_esu_C"/>
</dbReference>
<sequence length="139" mass="15575">MNTFSLKVIACDKVFYDGRCAQVVLPLHDGLKAIQAHHENMVFAVEVGEIRILEENGNTIYGVTGTGFAQIINNRATVIVDTCESPEEIDVRRAQEAKERAEEQLRQKQSIEEYHRSKASLARAMARLKVGSKDKPIGY</sequence>
<evidence type="ECO:0000313" key="18">
    <source>
        <dbReference type="Proteomes" id="UP000095350"/>
    </source>
</evidence>
<accession>A0A173UP96</accession>
<evidence type="ECO:0000256" key="8">
    <source>
        <dbReference type="ARBA" id="ARBA00023136"/>
    </source>
</evidence>
<dbReference type="HAMAP" id="MF_00530">
    <property type="entry name" value="ATP_synth_epsil_bac"/>
    <property type="match status" value="1"/>
</dbReference>
<evidence type="ECO:0000313" key="20">
    <source>
        <dbReference type="Proteomes" id="UP000284465"/>
    </source>
</evidence>
<evidence type="ECO:0000313" key="15">
    <source>
        <dbReference type="EMBL" id="CUN16654.1"/>
    </source>
</evidence>
<evidence type="ECO:0000256" key="1">
    <source>
        <dbReference type="ARBA" id="ARBA00003543"/>
    </source>
</evidence>
<dbReference type="EMBL" id="QRQN01000019">
    <property type="protein sequence ID" value="RHN05546.1"/>
    <property type="molecule type" value="Genomic_DNA"/>
</dbReference>
<feature type="domain" description="ATP synthase epsilon subunit C-terminal" evidence="13">
    <location>
        <begin position="87"/>
        <end position="130"/>
    </location>
</feature>
<keyword evidence="8 11" id="KW-0472">Membrane</keyword>
<evidence type="ECO:0000256" key="11">
    <source>
        <dbReference type="HAMAP-Rule" id="MF_00530"/>
    </source>
</evidence>
<dbReference type="CDD" id="cd12152">
    <property type="entry name" value="F1-ATPase_delta"/>
    <property type="match status" value="1"/>
</dbReference>
<dbReference type="InterPro" id="IPR001469">
    <property type="entry name" value="ATP_synth_F1_dsu/esu"/>
</dbReference>
<dbReference type="SUPFAM" id="SSF46604">
    <property type="entry name" value="Epsilon subunit of F1F0-ATP synthase C-terminal domain"/>
    <property type="match status" value="1"/>
</dbReference>
<comment type="function">
    <text evidence="1 11">Produces ATP from ADP in the presence of a proton gradient across the membrane.</text>
</comment>
<keyword evidence="5 11" id="KW-1003">Cell membrane</keyword>
<evidence type="ECO:0000256" key="6">
    <source>
        <dbReference type="ARBA" id="ARBA00022781"/>
    </source>
</evidence>
<dbReference type="Gene3D" id="2.60.15.10">
    <property type="entry name" value="F0F1 ATP synthase delta/epsilon subunit, N-terminal"/>
    <property type="match status" value="1"/>
</dbReference>
<dbReference type="GO" id="GO:0046933">
    <property type="term" value="F:proton-transporting ATP synthase activity, rotational mechanism"/>
    <property type="evidence" value="ECO:0007669"/>
    <property type="project" value="UniProtKB-UniRule"/>
</dbReference>
<evidence type="ECO:0000313" key="19">
    <source>
        <dbReference type="Proteomes" id="UP000283586"/>
    </source>
</evidence>
<dbReference type="OrthoDB" id="9804110at2"/>
<dbReference type="PaxDb" id="166486-ERS852572_02226"/>
<dbReference type="Proteomes" id="UP000284465">
    <property type="component" value="Unassembled WGS sequence"/>
</dbReference>
<keyword evidence="9 11" id="KW-0139">CF(1)</keyword>
<comment type="similarity">
    <text evidence="3 11 12">Belongs to the ATPase epsilon chain family.</text>
</comment>
<keyword evidence="4 11" id="KW-0813">Transport</keyword>
<evidence type="ECO:0000259" key="14">
    <source>
        <dbReference type="Pfam" id="PF02823"/>
    </source>
</evidence>
<evidence type="ECO:0000256" key="4">
    <source>
        <dbReference type="ARBA" id="ARBA00022448"/>
    </source>
</evidence>
<dbReference type="Pfam" id="PF02823">
    <property type="entry name" value="ATP-synt_DE_N"/>
    <property type="match status" value="1"/>
</dbReference>
<dbReference type="GO" id="GO:0016787">
    <property type="term" value="F:hydrolase activity"/>
    <property type="evidence" value="ECO:0007669"/>
    <property type="project" value="UniProtKB-KW"/>
</dbReference>
<evidence type="ECO:0000259" key="13">
    <source>
        <dbReference type="Pfam" id="PF00401"/>
    </source>
</evidence>
<name>A0A173UP96_9FIRM</name>
<dbReference type="FunFam" id="1.20.5.440:FF:000001">
    <property type="entry name" value="ATP synthase epsilon chain"/>
    <property type="match status" value="1"/>
</dbReference>
<dbReference type="Proteomes" id="UP000095350">
    <property type="component" value="Unassembled WGS sequence"/>
</dbReference>
<dbReference type="AlphaFoldDB" id="A0A173UP96"/>
<reference evidence="19 20" key="2">
    <citation type="submission" date="2018-08" db="EMBL/GenBank/DDBJ databases">
        <title>A genome reference for cultivated species of the human gut microbiota.</title>
        <authorList>
            <person name="Zou Y."/>
            <person name="Xue W."/>
            <person name="Luo G."/>
        </authorList>
    </citation>
    <scope>NUCLEOTIDE SEQUENCE [LARGE SCALE GENOMIC DNA]</scope>
    <source>
        <strain evidence="17 19">AF31-21AC</strain>
        <strain evidence="16 20">AM43-11</strain>
    </source>
</reference>
<comment type="subunit">
    <text evidence="11 12">F-type ATPases have 2 components, CF(1) - the catalytic core - and CF(0) - the membrane proton channel. CF(1) has five subunits: alpha(3), beta(3), gamma(1), delta(1), epsilon(1). CF(0) has three main subunits: a, b and c.</text>
</comment>
<dbReference type="STRING" id="166486.ERS852572_02226"/>
<dbReference type="InterPro" id="IPR020546">
    <property type="entry name" value="ATP_synth_F1_dsu/esu_N"/>
</dbReference>
<dbReference type="GO" id="GO:0045259">
    <property type="term" value="C:proton-transporting ATP synthase complex"/>
    <property type="evidence" value="ECO:0007669"/>
    <property type="project" value="UniProtKB-KW"/>
</dbReference>
<gene>
    <name evidence="15" type="primary">atpC_2</name>
    <name evidence="11 16" type="synonym">atpC</name>
    <name evidence="16" type="ORF">DW927_04760</name>
    <name evidence="17" type="ORF">DWZ31_14375</name>
    <name evidence="15" type="ORF">ERS852572_02226</name>
</gene>
<dbReference type="InterPro" id="IPR036771">
    <property type="entry name" value="ATPsynth_dsu/esu_N"/>
</dbReference>
<evidence type="ECO:0000256" key="12">
    <source>
        <dbReference type="RuleBase" id="RU003656"/>
    </source>
</evidence>
<keyword evidence="10 11" id="KW-0066">ATP synthesis</keyword>
<comment type="subcellular location">
    <subcellularLocation>
        <location evidence="2 11">Cell membrane</location>
        <topology evidence="2 11">Peripheral membrane protein</topology>
    </subcellularLocation>
</comment>
<dbReference type="EMBL" id="CYXZ01000016">
    <property type="protein sequence ID" value="CUN16654.1"/>
    <property type="molecule type" value="Genomic_DNA"/>
</dbReference>
<dbReference type="EMBL" id="QSFP01000004">
    <property type="protein sequence ID" value="RHA68599.1"/>
    <property type="molecule type" value="Genomic_DNA"/>
</dbReference>
<dbReference type="Proteomes" id="UP000283586">
    <property type="component" value="Unassembled WGS sequence"/>
</dbReference>
<reference evidence="15 18" key="1">
    <citation type="submission" date="2015-09" db="EMBL/GenBank/DDBJ databases">
        <authorList>
            <consortium name="Pathogen Informatics"/>
        </authorList>
    </citation>
    <scope>NUCLEOTIDE SEQUENCE [LARGE SCALE GENOMIC DNA]</scope>
    <source>
        <strain evidence="15 18">2789STDY5834960</strain>
    </source>
</reference>
<evidence type="ECO:0000256" key="5">
    <source>
        <dbReference type="ARBA" id="ARBA00022475"/>
    </source>
</evidence>
<evidence type="ECO:0000256" key="3">
    <source>
        <dbReference type="ARBA" id="ARBA00005712"/>
    </source>
</evidence>
<dbReference type="RefSeq" id="WP_015522401.1">
    <property type="nucleotide sequence ID" value="NZ_CABIYH010000016.1"/>
</dbReference>
<dbReference type="SUPFAM" id="SSF51344">
    <property type="entry name" value="Epsilon subunit of F1F0-ATP synthase N-terminal domain"/>
    <property type="match status" value="1"/>
</dbReference>
<organism evidence="15 18">
    <name type="scientific">Roseburia intestinalis</name>
    <dbReference type="NCBI Taxonomy" id="166486"/>
    <lineage>
        <taxon>Bacteria</taxon>
        <taxon>Bacillati</taxon>
        <taxon>Bacillota</taxon>
        <taxon>Clostridia</taxon>
        <taxon>Lachnospirales</taxon>
        <taxon>Lachnospiraceae</taxon>
        <taxon>Roseburia</taxon>
    </lineage>
</organism>
<proteinExistence type="inferred from homology"/>
<dbReference type="GO" id="GO:0005524">
    <property type="term" value="F:ATP binding"/>
    <property type="evidence" value="ECO:0007669"/>
    <property type="project" value="UniProtKB-UniRule"/>
</dbReference>
<dbReference type="Gene3D" id="1.20.5.440">
    <property type="entry name" value="ATP synthase delta/epsilon subunit, C-terminal domain"/>
    <property type="match status" value="1"/>
</dbReference>